<evidence type="ECO:0000256" key="1">
    <source>
        <dbReference type="ARBA" id="ARBA00004141"/>
    </source>
</evidence>
<sequence>MSPFELSHKVNLLPRQIPPHSFMYDNVVLCTVAGTFSAIMMLPTFHLMLQATWKGIQPFETLLTLLFSFFCMIIISVNSSIFVVFLKLSKEDFRWWWTSALSGAFTGVIFFLYSMVYCLVEYHPIDTSSNFVFLLSNIPVSLAIALINGSISFLGSFFFVQHIYNSLKME</sequence>
<gene>
    <name evidence="8" type="ORF">TRFO_08673</name>
</gene>
<evidence type="ECO:0000256" key="2">
    <source>
        <dbReference type="ARBA" id="ARBA00005227"/>
    </source>
</evidence>
<proteinExistence type="inferred from homology"/>
<comment type="caution">
    <text evidence="8">The sequence shown here is derived from an EMBL/GenBank/DDBJ whole genome shotgun (WGS) entry which is preliminary data.</text>
</comment>
<dbReference type="GO" id="GO:0072657">
    <property type="term" value="P:protein localization to membrane"/>
    <property type="evidence" value="ECO:0007669"/>
    <property type="project" value="TreeGrafter"/>
</dbReference>
<dbReference type="VEuPathDB" id="TrichDB:TRFO_08673"/>
<evidence type="ECO:0000313" key="9">
    <source>
        <dbReference type="Proteomes" id="UP000179807"/>
    </source>
</evidence>
<dbReference type="OrthoDB" id="1666796at2759"/>
<feature type="transmembrane region" description="Helical" evidence="7">
    <location>
        <begin position="95"/>
        <end position="120"/>
    </location>
</feature>
<evidence type="ECO:0000256" key="5">
    <source>
        <dbReference type="ARBA" id="ARBA00022989"/>
    </source>
</evidence>
<protein>
    <recommendedName>
        <fullName evidence="7">Transmembrane 9 superfamily member</fullName>
    </recommendedName>
</protein>
<dbReference type="AlphaFoldDB" id="A0A1J4JHR2"/>
<comment type="subcellular location">
    <subcellularLocation>
        <location evidence="1">Membrane</location>
        <topology evidence="1">Multi-pass membrane protein</topology>
    </subcellularLocation>
</comment>
<keyword evidence="3 7" id="KW-0812">Transmembrane</keyword>
<keyword evidence="5 7" id="KW-1133">Transmembrane helix</keyword>
<dbReference type="GeneID" id="94829135"/>
<dbReference type="PANTHER" id="PTHR10766">
    <property type="entry name" value="TRANSMEMBRANE 9 SUPERFAMILY PROTEIN"/>
    <property type="match status" value="1"/>
</dbReference>
<dbReference type="Proteomes" id="UP000179807">
    <property type="component" value="Unassembled WGS sequence"/>
</dbReference>
<feature type="transmembrane region" description="Helical" evidence="7">
    <location>
        <begin position="21"/>
        <end position="42"/>
    </location>
</feature>
<keyword evidence="6 7" id="KW-0472">Membrane</keyword>
<feature type="transmembrane region" description="Helical" evidence="7">
    <location>
        <begin position="140"/>
        <end position="160"/>
    </location>
</feature>
<keyword evidence="9" id="KW-1185">Reference proteome</keyword>
<evidence type="ECO:0000256" key="6">
    <source>
        <dbReference type="ARBA" id="ARBA00023136"/>
    </source>
</evidence>
<accession>A0A1J4JHR2</accession>
<dbReference type="InterPro" id="IPR004240">
    <property type="entry name" value="EMP70"/>
</dbReference>
<evidence type="ECO:0000256" key="3">
    <source>
        <dbReference type="ARBA" id="ARBA00022692"/>
    </source>
</evidence>
<dbReference type="RefSeq" id="XP_068351835.1">
    <property type="nucleotide sequence ID" value="XM_068494431.1"/>
</dbReference>
<comment type="similarity">
    <text evidence="2 7">Belongs to the nonaspanin (TM9SF) (TC 9.A.2) family.</text>
</comment>
<evidence type="ECO:0000256" key="7">
    <source>
        <dbReference type="RuleBase" id="RU363079"/>
    </source>
</evidence>
<dbReference type="GO" id="GO:0016020">
    <property type="term" value="C:membrane"/>
    <property type="evidence" value="ECO:0007669"/>
    <property type="project" value="UniProtKB-SubCell"/>
</dbReference>
<dbReference type="Pfam" id="PF02990">
    <property type="entry name" value="EMP70"/>
    <property type="match status" value="1"/>
</dbReference>
<evidence type="ECO:0000256" key="4">
    <source>
        <dbReference type="ARBA" id="ARBA00022729"/>
    </source>
</evidence>
<organism evidence="8 9">
    <name type="scientific">Tritrichomonas foetus</name>
    <dbReference type="NCBI Taxonomy" id="1144522"/>
    <lineage>
        <taxon>Eukaryota</taxon>
        <taxon>Metamonada</taxon>
        <taxon>Parabasalia</taxon>
        <taxon>Tritrichomonadida</taxon>
        <taxon>Tritrichomonadidae</taxon>
        <taxon>Tritrichomonas</taxon>
    </lineage>
</organism>
<reference evidence="8" key="1">
    <citation type="submission" date="2016-10" db="EMBL/GenBank/DDBJ databases">
        <authorList>
            <person name="Benchimol M."/>
            <person name="Almeida L.G."/>
            <person name="Vasconcelos A.T."/>
            <person name="Perreira-Neves A."/>
            <person name="Rosa I.A."/>
            <person name="Tasca T."/>
            <person name="Bogo M.R."/>
            <person name="de Souza W."/>
        </authorList>
    </citation>
    <scope>NUCLEOTIDE SEQUENCE [LARGE SCALE GENOMIC DNA]</scope>
    <source>
        <strain evidence="8">K</strain>
    </source>
</reference>
<feature type="transmembrane region" description="Helical" evidence="7">
    <location>
        <begin position="62"/>
        <end position="86"/>
    </location>
</feature>
<keyword evidence="4" id="KW-0732">Signal</keyword>
<comment type="caution">
    <text evidence="7">Lacks conserved residue(s) required for the propagation of feature annotation.</text>
</comment>
<name>A0A1J4JHR2_9EUKA</name>
<evidence type="ECO:0000313" key="8">
    <source>
        <dbReference type="EMBL" id="OHS98698.1"/>
    </source>
</evidence>
<dbReference type="EMBL" id="MLAK01001038">
    <property type="protein sequence ID" value="OHS98698.1"/>
    <property type="molecule type" value="Genomic_DNA"/>
</dbReference>